<dbReference type="EMBL" id="JBBNAG010000003">
    <property type="protein sequence ID" value="KAK9149008.1"/>
    <property type="molecule type" value="Genomic_DNA"/>
</dbReference>
<evidence type="ECO:0000313" key="2">
    <source>
        <dbReference type="Proteomes" id="UP001419268"/>
    </source>
</evidence>
<accession>A0AAP0KAG6</accession>
<dbReference type="Proteomes" id="UP001419268">
    <property type="component" value="Unassembled WGS sequence"/>
</dbReference>
<dbReference type="AlphaFoldDB" id="A0AAP0KAG6"/>
<sequence>MEHGMPWRRNTSKEYIEARSAAENLEGNLIKCADLAHRARSDEVLNVSH</sequence>
<keyword evidence="2" id="KW-1185">Reference proteome</keyword>
<gene>
    <name evidence="1" type="ORF">Scep_007765</name>
</gene>
<evidence type="ECO:0000313" key="1">
    <source>
        <dbReference type="EMBL" id="KAK9149008.1"/>
    </source>
</evidence>
<reference evidence="1 2" key="1">
    <citation type="submission" date="2024-01" db="EMBL/GenBank/DDBJ databases">
        <title>Genome assemblies of Stephania.</title>
        <authorList>
            <person name="Yang L."/>
        </authorList>
    </citation>
    <scope>NUCLEOTIDE SEQUENCE [LARGE SCALE GENOMIC DNA]</scope>
    <source>
        <strain evidence="1">JXDWG</strain>
        <tissue evidence="1">Leaf</tissue>
    </source>
</reference>
<proteinExistence type="predicted"/>
<comment type="caution">
    <text evidence="1">The sequence shown here is derived from an EMBL/GenBank/DDBJ whole genome shotgun (WGS) entry which is preliminary data.</text>
</comment>
<organism evidence="1 2">
    <name type="scientific">Stephania cephalantha</name>
    <dbReference type="NCBI Taxonomy" id="152367"/>
    <lineage>
        <taxon>Eukaryota</taxon>
        <taxon>Viridiplantae</taxon>
        <taxon>Streptophyta</taxon>
        <taxon>Embryophyta</taxon>
        <taxon>Tracheophyta</taxon>
        <taxon>Spermatophyta</taxon>
        <taxon>Magnoliopsida</taxon>
        <taxon>Ranunculales</taxon>
        <taxon>Menispermaceae</taxon>
        <taxon>Menispermoideae</taxon>
        <taxon>Cissampelideae</taxon>
        <taxon>Stephania</taxon>
    </lineage>
</organism>
<protein>
    <submittedName>
        <fullName evidence="1">Uncharacterized protein</fullName>
    </submittedName>
</protein>
<name>A0AAP0KAG6_9MAGN</name>